<dbReference type="AlphaFoldDB" id="A0A8H6RHX4"/>
<feature type="region of interest" description="Disordered" evidence="1">
    <location>
        <begin position="37"/>
        <end position="56"/>
    </location>
</feature>
<proteinExistence type="predicted"/>
<evidence type="ECO:0000313" key="3">
    <source>
        <dbReference type="Proteomes" id="UP000660729"/>
    </source>
</evidence>
<dbReference type="EMBL" id="JABCIY010000158">
    <property type="protein sequence ID" value="KAF7191403.1"/>
    <property type="molecule type" value="Genomic_DNA"/>
</dbReference>
<comment type="caution">
    <text evidence="2">The sequence shown here is derived from an EMBL/GenBank/DDBJ whole genome shotgun (WGS) entry which is preliminary data.</text>
</comment>
<evidence type="ECO:0000313" key="2">
    <source>
        <dbReference type="EMBL" id="KAF7191403.1"/>
    </source>
</evidence>
<feature type="region of interest" description="Disordered" evidence="1">
    <location>
        <begin position="79"/>
        <end position="104"/>
    </location>
</feature>
<dbReference type="Proteomes" id="UP000660729">
    <property type="component" value="Unassembled WGS sequence"/>
</dbReference>
<evidence type="ECO:0000256" key="1">
    <source>
        <dbReference type="SAM" id="MobiDB-lite"/>
    </source>
</evidence>
<protein>
    <submittedName>
        <fullName evidence="2">Uncharacterized protein</fullName>
    </submittedName>
</protein>
<gene>
    <name evidence="2" type="ORF">HII31_07426</name>
</gene>
<feature type="compositionally biased region" description="Polar residues" evidence="1">
    <location>
        <begin position="45"/>
        <end position="56"/>
    </location>
</feature>
<name>A0A8H6RHX4_9PEZI</name>
<reference evidence="2" key="1">
    <citation type="submission" date="2020-04" db="EMBL/GenBank/DDBJ databases">
        <title>Draft genome resource of the tomato pathogen Pseudocercospora fuligena.</title>
        <authorList>
            <person name="Zaccaron A."/>
        </authorList>
    </citation>
    <scope>NUCLEOTIDE SEQUENCE</scope>
    <source>
        <strain evidence="2">PF001</strain>
    </source>
</reference>
<accession>A0A8H6RHX4</accession>
<keyword evidence="3" id="KW-1185">Reference proteome</keyword>
<sequence length="104" mass="11641">MCAQTTISCRSKLNFEACDLESSLVFFAHVRTSASPILTRPPPYQSRSQNPPAYHTSATFTSRNALRAILKNVSKQLLEQKSLPHPRRRPLHVKGSEIGTTKHV</sequence>
<organism evidence="2 3">
    <name type="scientific">Pseudocercospora fuligena</name>
    <dbReference type="NCBI Taxonomy" id="685502"/>
    <lineage>
        <taxon>Eukaryota</taxon>
        <taxon>Fungi</taxon>
        <taxon>Dikarya</taxon>
        <taxon>Ascomycota</taxon>
        <taxon>Pezizomycotina</taxon>
        <taxon>Dothideomycetes</taxon>
        <taxon>Dothideomycetidae</taxon>
        <taxon>Mycosphaerellales</taxon>
        <taxon>Mycosphaerellaceae</taxon>
        <taxon>Pseudocercospora</taxon>
    </lineage>
</organism>